<dbReference type="HOGENOM" id="CLU_013645_4_0_1"/>
<dbReference type="PANTHER" id="PTHR13096:SF8">
    <property type="entry name" value="RIBOSOMAL OXYGENASE 1"/>
    <property type="match status" value="1"/>
</dbReference>
<keyword evidence="16" id="KW-1185">Reference proteome</keyword>
<dbReference type="PANTHER" id="PTHR13096">
    <property type="entry name" value="MINA53 MYC INDUCED NUCLEAR ANTIGEN"/>
    <property type="match status" value="1"/>
</dbReference>
<gene>
    <name evidence="15" type="ORF">THAPSDRAFT_21082</name>
</gene>
<evidence type="ECO:0000256" key="9">
    <source>
        <dbReference type="ARBA" id="ARBA00023015"/>
    </source>
</evidence>
<dbReference type="GO" id="GO:0032453">
    <property type="term" value="F:histone H3K4 demethylase activity"/>
    <property type="evidence" value="ECO:0000318"/>
    <property type="project" value="GO_Central"/>
</dbReference>
<feature type="compositionally biased region" description="Low complexity" evidence="13">
    <location>
        <begin position="155"/>
        <end position="171"/>
    </location>
</feature>
<evidence type="ECO:0000256" key="7">
    <source>
        <dbReference type="ARBA" id="ARBA00023002"/>
    </source>
</evidence>
<dbReference type="Gene3D" id="1.10.10.1500">
    <property type="entry name" value="JmjC domain-containing ribosomal oxygenase (ROX), dimer domain"/>
    <property type="match status" value="1"/>
</dbReference>
<evidence type="ECO:0000256" key="6">
    <source>
        <dbReference type="ARBA" id="ARBA00022964"/>
    </source>
</evidence>
<dbReference type="RefSeq" id="XP_002287091.1">
    <property type="nucleotide sequence ID" value="XM_002287055.1"/>
</dbReference>
<evidence type="ECO:0000256" key="1">
    <source>
        <dbReference type="ARBA" id="ARBA00004123"/>
    </source>
</evidence>
<dbReference type="Gene3D" id="3.90.930.40">
    <property type="match status" value="1"/>
</dbReference>
<dbReference type="eggNOG" id="KOG3706">
    <property type="taxonomic scope" value="Eukaryota"/>
</dbReference>
<evidence type="ECO:0000256" key="8">
    <source>
        <dbReference type="ARBA" id="ARBA00023004"/>
    </source>
</evidence>
<evidence type="ECO:0000256" key="2">
    <source>
        <dbReference type="ARBA" id="ARBA00010309"/>
    </source>
</evidence>
<dbReference type="InterPro" id="IPR003347">
    <property type="entry name" value="JmjC_dom"/>
</dbReference>
<dbReference type="KEGG" id="tps:THAPSDRAFT_21082"/>
<dbReference type="AlphaFoldDB" id="B8BSJ2"/>
<evidence type="ECO:0000256" key="12">
    <source>
        <dbReference type="RuleBase" id="RU366061"/>
    </source>
</evidence>
<evidence type="ECO:0000256" key="11">
    <source>
        <dbReference type="ARBA" id="ARBA00023242"/>
    </source>
</evidence>
<dbReference type="GO" id="GO:0005506">
    <property type="term" value="F:iron ion binding"/>
    <property type="evidence" value="ECO:0007669"/>
    <property type="project" value="UniProtKB-UniRule"/>
</dbReference>
<dbReference type="Proteomes" id="UP000001449">
    <property type="component" value="Chromosome 1"/>
</dbReference>
<evidence type="ECO:0000259" key="14">
    <source>
        <dbReference type="PROSITE" id="PS51184"/>
    </source>
</evidence>
<comment type="subcellular location">
    <subcellularLocation>
        <location evidence="1 12">Nucleus</location>
    </subcellularLocation>
</comment>
<comment type="cofactor">
    <cofactor evidence="12">
        <name>Fe(2+)</name>
        <dbReference type="ChEBI" id="CHEBI:29033"/>
    </cofactor>
    <text evidence="12">Binds 1 Fe(2+) ion per subunit.</text>
</comment>
<dbReference type="GO" id="GO:0005730">
    <property type="term" value="C:nucleolus"/>
    <property type="evidence" value="ECO:0000318"/>
    <property type="project" value="GO_Central"/>
</dbReference>
<keyword evidence="6 12" id="KW-0223">Dioxygenase</keyword>
<dbReference type="SUPFAM" id="SSF51197">
    <property type="entry name" value="Clavaminate synthase-like"/>
    <property type="match status" value="1"/>
</dbReference>
<evidence type="ECO:0000256" key="10">
    <source>
        <dbReference type="ARBA" id="ARBA00023163"/>
    </source>
</evidence>
<dbReference type="FunFam" id="3.90.930.40:FF:000001">
    <property type="entry name" value="ribosomal oxygenase 1 isoform X1"/>
    <property type="match status" value="1"/>
</dbReference>
<keyword evidence="9 12" id="KW-0805">Transcription regulation</keyword>
<evidence type="ECO:0000313" key="16">
    <source>
        <dbReference type="Proteomes" id="UP000001449"/>
    </source>
</evidence>
<dbReference type="EC" id="1.14.11.-" evidence="12"/>
<keyword evidence="3" id="KW-0678">Repressor</keyword>
<keyword evidence="5" id="KW-0156">Chromatin regulator</keyword>
<comment type="function">
    <text evidence="12">Oxygenase that can act as both a histone lysine demethylase and a ribosomal histidine hydroxylase.</text>
</comment>
<keyword evidence="4 12" id="KW-0479">Metal-binding</keyword>
<evidence type="ECO:0000256" key="13">
    <source>
        <dbReference type="SAM" id="MobiDB-lite"/>
    </source>
</evidence>
<dbReference type="EMBL" id="CM000638">
    <property type="protein sequence ID" value="EED96732.1"/>
    <property type="molecule type" value="Genomic_DNA"/>
</dbReference>
<dbReference type="PaxDb" id="35128-Thaps21082"/>
<accession>B8BSJ2</accession>
<proteinExistence type="inferred from homology"/>
<sequence length="830" mass="91999">MGKRRNKSIKNHESQNLDEFDEGDYGSDGATSPTNINTTAEANCGGGMSRAAKKRAKKKAKTTTTTLPTSVTQDDVHKQGVTDDDVKEEKKKMQLPLDSDDEQDDVAKGGGLRGGNLMEAAKQFRKQQGEKKKKKKSKIKGDTGAGGVKGEEKAAAAVSSTAVTASASSAGAGDGNEEEDDDVDCEEPEMEPELEALLSTLTPLQILLLDESVELGEDDNKPAASMLEEAEESIMEEYKDEQTPTETDDILGDVNPLHLIGDLTTQHRARILLSSIIQPSGVSVSEFYKRYWGKRPLLAALEESEDGANENDYEDGGEDVKLQQQLEHATRLNGFLHRKSIDDMIRKNKLRYGLDLNVTRYTDSLGNGTRHRITLDPPPKKRKSKTGSEGGAVDDVEYIVANPTDVWTNVDASHCTLRLLRPHEHNDNIHSMLSLLESEFGCMVGSNAYLTPLHSQGFAPHYDDVDVFILQLEGYKRWRVYAPMNKQETLPRVSSRDYTEKEVEESMGEEVLDVVLVPGDVLYLPRGWIHQAETVARPSHVSKLPGITDAHSLHLTVSAMQNWCWADFLEILMPEALESASASETSISLRDGLPRNFLAYMGTMHQLDDEGGELPEGLKQVAEAYAKRVAKGADKDEEIDDEALAEVMHRQRTAALKKQFKEEAKKRIMRVAKQAMSMLDDACDQIGKRFLSDRLPPALLPHEATLTKESQSAAAHHHDASKKIWPNSLCRLVRPNIARLVIEDSKAVLYHCLDNSRVYQGTPLSPMEFEIDDAPALEQLLTTVEPHWIMVKDLIHGDVEDKMEIAQALYDEGILATMLLDTPDRSVQTG</sequence>
<dbReference type="Pfam" id="PF08007">
    <property type="entry name" value="JmjC_2"/>
    <property type="match status" value="1"/>
</dbReference>
<dbReference type="Pfam" id="PF21233">
    <property type="entry name" value="WHD_RIOX1"/>
    <property type="match status" value="1"/>
</dbReference>
<dbReference type="InterPro" id="IPR039994">
    <property type="entry name" value="NO66-like"/>
</dbReference>
<feature type="compositionally biased region" description="Polar residues" evidence="13">
    <location>
        <begin position="29"/>
        <end position="41"/>
    </location>
</feature>
<name>B8BSJ2_THAPS</name>
<comment type="similarity">
    <text evidence="2">Belongs to the ROX family. NO66 subfamily.</text>
</comment>
<evidence type="ECO:0000256" key="5">
    <source>
        <dbReference type="ARBA" id="ARBA00022853"/>
    </source>
</evidence>
<feature type="region of interest" description="Disordered" evidence="13">
    <location>
        <begin position="367"/>
        <end position="390"/>
    </location>
</feature>
<feature type="compositionally biased region" description="Acidic residues" evidence="13">
    <location>
        <begin position="175"/>
        <end position="185"/>
    </location>
</feature>
<dbReference type="GO" id="GO:0051864">
    <property type="term" value="F:histone H3K36 demethylase activity"/>
    <property type="evidence" value="ECO:0000318"/>
    <property type="project" value="GO_Central"/>
</dbReference>
<protein>
    <recommendedName>
        <fullName evidence="12">Bifunctional lysine-specific demethylase and histidyl-hydroxylase</fullName>
        <ecNumber evidence="12">1.14.11.-</ecNumber>
    </recommendedName>
</protein>
<feature type="compositionally biased region" description="Basic residues" evidence="13">
    <location>
        <begin position="51"/>
        <end position="61"/>
    </location>
</feature>
<evidence type="ECO:0000256" key="4">
    <source>
        <dbReference type="ARBA" id="ARBA00022723"/>
    </source>
</evidence>
<reference evidence="15 16" key="2">
    <citation type="journal article" date="2008" name="Nature">
        <title>The Phaeodactylum genome reveals the evolutionary history of diatom genomes.</title>
        <authorList>
            <person name="Bowler C."/>
            <person name="Allen A.E."/>
            <person name="Badger J.H."/>
            <person name="Grimwood J."/>
            <person name="Jabbari K."/>
            <person name="Kuo A."/>
            <person name="Maheswari U."/>
            <person name="Martens C."/>
            <person name="Maumus F."/>
            <person name="Otillar R.P."/>
            <person name="Rayko E."/>
            <person name="Salamov A."/>
            <person name="Vandepoele K."/>
            <person name="Beszteri B."/>
            <person name="Gruber A."/>
            <person name="Heijde M."/>
            <person name="Katinka M."/>
            <person name="Mock T."/>
            <person name="Valentin K."/>
            <person name="Verret F."/>
            <person name="Berges J.A."/>
            <person name="Brownlee C."/>
            <person name="Cadoret J.P."/>
            <person name="Chiovitti A."/>
            <person name="Choi C.J."/>
            <person name="Coesel S."/>
            <person name="De Martino A."/>
            <person name="Detter J.C."/>
            <person name="Durkin C."/>
            <person name="Falciatore A."/>
            <person name="Fournet J."/>
            <person name="Haruta M."/>
            <person name="Huysman M.J."/>
            <person name="Jenkins B.D."/>
            <person name="Jiroutova K."/>
            <person name="Jorgensen R.E."/>
            <person name="Joubert Y."/>
            <person name="Kaplan A."/>
            <person name="Kroger N."/>
            <person name="Kroth P.G."/>
            <person name="La Roche J."/>
            <person name="Lindquist E."/>
            <person name="Lommer M."/>
            <person name="Martin-Jezequel V."/>
            <person name="Lopez P.J."/>
            <person name="Lucas S."/>
            <person name="Mangogna M."/>
            <person name="McGinnis K."/>
            <person name="Medlin L.K."/>
            <person name="Montsant A."/>
            <person name="Oudot-Le Secq M.P."/>
            <person name="Napoli C."/>
            <person name="Obornik M."/>
            <person name="Parker M.S."/>
            <person name="Petit J.L."/>
            <person name="Porcel B.M."/>
            <person name="Poulsen N."/>
            <person name="Robison M."/>
            <person name="Rychlewski L."/>
            <person name="Rynearson T.A."/>
            <person name="Schmutz J."/>
            <person name="Shapiro H."/>
            <person name="Siaut M."/>
            <person name="Stanley M."/>
            <person name="Sussman M.R."/>
            <person name="Taylor A.R."/>
            <person name="Vardi A."/>
            <person name="von Dassow P."/>
            <person name="Vyverman W."/>
            <person name="Willis A."/>
            <person name="Wyrwicz L.S."/>
            <person name="Rokhsar D.S."/>
            <person name="Weissenbach J."/>
            <person name="Armbrust E.V."/>
            <person name="Green B.R."/>
            <person name="Van de Peer Y."/>
            <person name="Grigoriev I.V."/>
        </authorList>
    </citation>
    <scope>NUCLEOTIDE SEQUENCE [LARGE SCALE GENOMIC DNA]</scope>
    <source>
        <strain evidence="15 16">CCMP1335</strain>
    </source>
</reference>
<dbReference type="GeneID" id="7452586"/>
<keyword evidence="8 12" id="KW-0408">Iron</keyword>
<keyword evidence="10 12" id="KW-0804">Transcription</keyword>
<dbReference type="PROSITE" id="PS51184">
    <property type="entry name" value="JMJC"/>
    <property type="match status" value="1"/>
</dbReference>
<dbReference type="Gene3D" id="2.60.120.650">
    <property type="entry name" value="Cupin"/>
    <property type="match status" value="1"/>
</dbReference>
<organism evidence="15 16">
    <name type="scientific">Thalassiosira pseudonana</name>
    <name type="common">Marine diatom</name>
    <name type="synonym">Cyclotella nana</name>
    <dbReference type="NCBI Taxonomy" id="35128"/>
    <lineage>
        <taxon>Eukaryota</taxon>
        <taxon>Sar</taxon>
        <taxon>Stramenopiles</taxon>
        <taxon>Ochrophyta</taxon>
        <taxon>Bacillariophyta</taxon>
        <taxon>Coscinodiscophyceae</taxon>
        <taxon>Thalassiosirophycidae</taxon>
        <taxon>Thalassiosirales</taxon>
        <taxon>Thalassiosiraceae</taxon>
        <taxon>Thalassiosira</taxon>
    </lineage>
</organism>
<feature type="domain" description="JmjC" evidence="14">
    <location>
        <begin position="415"/>
        <end position="580"/>
    </location>
</feature>
<dbReference type="InterPro" id="IPR049043">
    <property type="entry name" value="WHD_RIOX1"/>
</dbReference>
<dbReference type="InParanoid" id="B8BSJ2"/>
<feature type="compositionally biased region" description="Acidic residues" evidence="13">
    <location>
        <begin position="16"/>
        <end position="25"/>
    </location>
</feature>
<feature type="region of interest" description="Disordered" evidence="13">
    <location>
        <begin position="1"/>
        <end position="185"/>
    </location>
</feature>
<evidence type="ECO:0000256" key="3">
    <source>
        <dbReference type="ARBA" id="ARBA00022491"/>
    </source>
</evidence>
<keyword evidence="7 12" id="KW-0560">Oxidoreductase</keyword>
<keyword evidence="11 12" id="KW-0539">Nucleus</keyword>
<reference evidence="15 16" key="1">
    <citation type="journal article" date="2004" name="Science">
        <title>The genome of the diatom Thalassiosira pseudonana: ecology, evolution, and metabolism.</title>
        <authorList>
            <person name="Armbrust E.V."/>
            <person name="Berges J.A."/>
            <person name="Bowler C."/>
            <person name="Green B.R."/>
            <person name="Martinez D."/>
            <person name="Putnam N.H."/>
            <person name="Zhou S."/>
            <person name="Allen A.E."/>
            <person name="Apt K.E."/>
            <person name="Bechner M."/>
            <person name="Brzezinski M.A."/>
            <person name="Chaal B.K."/>
            <person name="Chiovitti A."/>
            <person name="Davis A.K."/>
            <person name="Demarest M.S."/>
            <person name="Detter J.C."/>
            <person name="Glavina T."/>
            <person name="Goodstein D."/>
            <person name="Hadi M.Z."/>
            <person name="Hellsten U."/>
            <person name="Hildebrand M."/>
            <person name="Jenkins B.D."/>
            <person name="Jurka J."/>
            <person name="Kapitonov V.V."/>
            <person name="Kroger N."/>
            <person name="Lau W.W."/>
            <person name="Lane T.W."/>
            <person name="Larimer F.W."/>
            <person name="Lippmeier J.C."/>
            <person name="Lucas S."/>
            <person name="Medina M."/>
            <person name="Montsant A."/>
            <person name="Obornik M."/>
            <person name="Parker M.S."/>
            <person name="Palenik B."/>
            <person name="Pazour G.J."/>
            <person name="Richardson P.M."/>
            <person name="Rynearson T.A."/>
            <person name="Saito M.A."/>
            <person name="Schwartz D.C."/>
            <person name="Thamatrakoln K."/>
            <person name="Valentin K."/>
            <person name="Vardi A."/>
            <person name="Wilkerson F.P."/>
            <person name="Rokhsar D.S."/>
        </authorList>
    </citation>
    <scope>NUCLEOTIDE SEQUENCE [LARGE SCALE GENOMIC DNA]</scope>
    <source>
        <strain evidence="15 16">CCMP1335</strain>
    </source>
</reference>
<evidence type="ECO:0000313" key="15">
    <source>
        <dbReference type="EMBL" id="EED96732.1"/>
    </source>
</evidence>